<dbReference type="PANTHER" id="PTHR43471">
    <property type="entry name" value="ABC TRANSPORTER PERMEASE"/>
    <property type="match status" value="1"/>
</dbReference>
<accession>A0ABS0LNT9</accession>
<evidence type="ECO:0000256" key="1">
    <source>
        <dbReference type="SAM" id="Phobius"/>
    </source>
</evidence>
<gene>
    <name evidence="2" type="ORF">HZY91_02700</name>
</gene>
<feature type="transmembrane region" description="Helical" evidence="1">
    <location>
        <begin position="226"/>
        <end position="245"/>
    </location>
</feature>
<comment type="caution">
    <text evidence="2">The sequence shown here is derived from an EMBL/GenBank/DDBJ whole genome shotgun (WGS) entry which is preliminary data.</text>
</comment>
<dbReference type="EMBL" id="JACBXQ010000001">
    <property type="protein sequence ID" value="MBG9985799.1"/>
    <property type="molecule type" value="Genomic_DNA"/>
</dbReference>
<protein>
    <submittedName>
        <fullName evidence="2">ABC transporter permease subunit</fullName>
    </submittedName>
</protein>
<dbReference type="Proteomes" id="UP000721415">
    <property type="component" value="Unassembled WGS sequence"/>
</dbReference>
<feature type="transmembrane region" description="Helical" evidence="1">
    <location>
        <begin position="111"/>
        <end position="131"/>
    </location>
</feature>
<evidence type="ECO:0000313" key="2">
    <source>
        <dbReference type="EMBL" id="MBG9985799.1"/>
    </source>
</evidence>
<feature type="transmembrane region" description="Helical" evidence="1">
    <location>
        <begin position="70"/>
        <end position="90"/>
    </location>
</feature>
<keyword evidence="1" id="KW-0472">Membrane</keyword>
<dbReference type="PANTHER" id="PTHR43471:SF14">
    <property type="entry name" value="ABC-2 TYPE TRANSPORT SYSTEM PERMEASE PROTEIN"/>
    <property type="match status" value="1"/>
</dbReference>
<name>A0ABS0LNT9_9LACT</name>
<keyword evidence="1" id="KW-1133">Transmembrane helix</keyword>
<evidence type="ECO:0000313" key="3">
    <source>
        <dbReference type="Proteomes" id="UP000721415"/>
    </source>
</evidence>
<feature type="transmembrane region" description="Helical" evidence="1">
    <location>
        <begin position="21"/>
        <end position="41"/>
    </location>
</feature>
<dbReference type="RefSeq" id="WP_197114437.1">
    <property type="nucleotide sequence ID" value="NZ_JACBXQ010000001.1"/>
</dbReference>
<keyword evidence="1" id="KW-0812">Transmembrane</keyword>
<proteinExistence type="predicted"/>
<dbReference type="Pfam" id="PF12679">
    <property type="entry name" value="ABC2_membrane_2"/>
    <property type="match status" value="1"/>
</dbReference>
<feature type="transmembrane region" description="Helical" evidence="1">
    <location>
        <begin position="151"/>
        <end position="171"/>
    </location>
</feature>
<keyword evidence="3" id="KW-1185">Reference proteome</keyword>
<feature type="transmembrane region" description="Helical" evidence="1">
    <location>
        <begin position="180"/>
        <end position="198"/>
    </location>
</feature>
<sequence>MSSFQVLLKKEWMENYRTHKIISLLLLCIILGIMGPLNALITPDILKNLLPSDAQISIPDPSYIDSYMQFFKGINQIGLIALVIIFSGSLTNELTNQTLINLVTKGLSRRIIILAKFIMIISIWTGSYFISSLVQYGYTLYYFSADGTNKVFTYILTWGFGIFLISLLLLFSSLFKKNTGVLLGVLIVVVILFIISLFNPLKNYNPLFLIQNQSEILLGKVDLEAYFKPLMTTLILIVINLWASIKIFERINL</sequence>
<organism evidence="2 3">
    <name type="scientific">Facklamia lactis</name>
    <dbReference type="NCBI Taxonomy" id="2749967"/>
    <lineage>
        <taxon>Bacteria</taxon>
        <taxon>Bacillati</taxon>
        <taxon>Bacillota</taxon>
        <taxon>Bacilli</taxon>
        <taxon>Lactobacillales</taxon>
        <taxon>Aerococcaceae</taxon>
        <taxon>Facklamia</taxon>
    </lineage>
</organism>
<reference evidence="2 3" key="1">
    <citation type="submission" date="2020-07" db="EMBL/GenBank/DDBJ databases">
        <title>Facklamia lactis sp. nov., isolated from raw milk.</title>
        <authorList>
            <person name="Doll E.V."/>
            <person name="Huptas C."/>
            <person name="Staib L."/>
            <person name="Wenning M."/>
            <person name="Scherer S."/>
        </authorList>
    </citation>
    <scope>NUCLEOTIDE SEQUENCE [LARGE SCALE GENOMIC DNA]</scope>
    <source>
        <strain evidence="2 3">DSM 111018</strain>
    </source>
</reference>